<evidence type="ECO:0000256" key="7">
    <source>
        <dbReference type="RuleBase" id="RU000716"/>
    </source>
</evidence>
<dbReference type="InterPro" id="IPR013324">
    <property type="entry name" value="RNA_pol_sigma_r3/r4-like"/>
</dbReference>
<evidence type="ECO:0000259" key="8">
    <source>
        <dbReference type="Pfam" id="PF04542"/>
    </source>
</evidence>
<dbReference type="CDD" id="cd06171">
    <property type="entry name" value="Sigma70_r4"/>
    <property type="match status" value="1"/>
</dbReference>
<comment type="caution">
    <text evidence="10">The sequence shown here is derived from an EMBL/GenBank/DDBJ whole genome shotgun (WGS) entry which is preliminary data.</text>
</comment>
<dbReference type="InterPro" id="IPR014284">
    <property type="entry name" value="RNA_pol_sigma-70_dom"/>
</dbReference>
<dbReference type="SUPFAM" id="SSF54427">
    <property type="entry name" value="NTF2-like"/>
    <property type="match status" value="1"/>
</dbReference>
<proteinExistence type="inferred from homology"/>
<evidence type="ECO:0000256" key="1">
    <source>
        <dbReference type="ARBA" id="ARBA00010641"/>
    </source>
</evidence>
<sequence>MIKNDVSNISEELERIHDSFDQMVQPFRSALWNYCKRLTGSPWDAEDLLQETLLKAFASLTRVKQSVNPKSYLFRIASNTWIDDCRRNKIQIEELEIEQAYEEHSVSYIDLSEAMDTLIHQLPPKQASVILLMEVHNFTAKETADILGTTEGAVYSLLNRARNRLQKLHTIDQTEQSLSTSAEKEAVIQQYMDSFVKGDFKTIGTLLADYATNEVVGRGLDIGKVQIRKNSMGDWASGGSDQSLQAKLVTLWGKQSVMYTKETKTGTALWDITTVEIENGRIAKHRSYYFCKEFLEAAAKELHIPLFVDKELYGVQW</sequence>
<dbReference type="Gene3D" id="1.10.1740.10">
    <property type="match status" value="1"/>
</dbReference>
<keyword evidence="4 7" id="KW-0731">Sigma factor</keyword>
<dbReference type="InterPro" id="IPR000838">
    <property type="entry name" value="RNA_pol_sigma70_ECF_CS"/>
</dbReference>
<dbReference type="EMBL" id="JBHUEM010000055">
    <property type="protein sequence ID" value="MFD1739615.1"/>
    <property type="molecule type" value="Genomic_DNA"/>
</dbReference>
<feature type="domain" description="RNA polymerase sigma factor 70 region 4 type 2" evidence="9">
    <location>
        <begin position="113"/>
        <end position="165"/>
    </location>
</feature>
<evidence type="ECO:0000313" key="11">
    <source>
        <dbReference type="Proteomes" id="UP001597214"/>
    </source>
</evidence>
<dbReference type="InterPro" id="IPR032710">
    <property type="entry name" value="NTF2-like_dom_sf"/>
</dbReference>
<dbReference type="SUPFAM" id="SSF88659">
    <property type="entry name" value="Sigma3 and sigma4 domains of RNA polymerase sigma factors"/>
    <property type="match status" value="1"/>
</dbReference>
<keyword evidence="6 7" id="KW-0804">Transcription</keyword>
<keyword evidence="3 7" id="KW-0805">Transcription regulation</keyword>
<dbReference type="NCBIfam" id="TIGR02937">
    <property type="entry name" value="sigma70-ECF"/>
    <property type="match status" value="1"/>
</dbReference>
<evidence type="ECO:0000256" key="5">
    <source>
        <dbReference type="ARBA" id="ARBA00023125"/>
    </source>
</evidence>
<name>A0ABW4LZP4_9BACI</name>
<evidence type="ECO:0000256" key="2">
    <source>
        <dbReference type="ARBA" id="ARBA00011344"/>
    </source>
</evidence>
<evidence type="ECO:0000313" key="10">
    <source>
        <dbReference type="EMBL" id="MFD1739615.1"/>
    </source>
</evidence>
<dbReference type="InterPro" id="IPR007627">
    <property type="entry name" value="RNA_pol_sigma70_r2"/>
</dbReference>
<accession>A0ABW4LZP4</accession>
<keyword evidence="5 7" id="KW-0238">DNA-binding</keyword>
<organism evidence="10 11">
    <name type="scientific">Bacillus salitolerans</name>
    <dbReference type="NCBI Taxonomy" id="1437434"/>
    <lineage>
        <taxon>Bacteria</taxon>
        <taxon>Bacillati</taxon>
        <taxon>Bacillota</taxon>
        <taxon>Bacilli</taxon>
        <taxon>Bacillales</taxon>
        <taxon>Bacillaceae</taxon>
        <taxon>Bacillus</taxon>
    </lineage>
</organism>
<dbReference type="RefSeq" id="WP_377930856.1">
    <property type="nucleotide sequence ID" value="NZ_JBHUEM010000055.1"/>
</dbReference>
<dbReference type="Gene3D" id="3.10.450.50">
    <property type="match status" value="1"/>
</dbReference>
<comment type="similarity">
    <text evidence="1 7">Belongs to the sigma-70 factor family. ECF subfamily.</text>
</comment>
<dbReference type="SUPFAM" id="SSF88946">
    <property type="entry name" value="Sigma2 domain of RNA polymerase sigma factors"/>
    <property type="match status" value="1"/>
</dbReference>
<evidence type="ECO:0000256" key="6">
    <source>
        <dbReference type="ARBA" id="ARBA00023163"/>
    </source>
</evidence>
<dbReference type="Gene3D" id="1.10.10.10">
    <property type="entry name" value="Winged helix-like DNA-binding domain superfamily/Winged helix DNA-binding domain"/>
    <property type="match status" value="1"/>
</dbReference>
<dbReference type="PANTHER" id="PTHR43133">
    <property type="entry name" value="RNA POLYMERASE ECF-TYPE SIGMA FACTO"/>
    <property type="match status" value="1"/>
</dbReference>
<dbReference type="InterPro" id="IPR013325">
    <property type="entry name" value="RNA_pol_sigma_r2"/>
</dbReference>
<dbReference type="PROSITE" id="PS01063">
    <property type="entry name" value="SIGMA70_ECF"/>
    <property type="match status" value="1"/>
</dbReference>
<dbReference type="InterPro" id="IPR013249">
    <property type="entry name" value="RNA_pol_sigma70_r4_t2"/>
</dbReference>
<feature type="domain" description="RNA polymerase sigma-70 region 2" evidence="8">
    <location>
        <begin position="23"/>
        <end position="89"/>
    </location>
</feature>
<evidence type="ECO:0000259" key="9">
    <source>
        <dbReference type="Pfam" id="PF08281"/>
    </source>
</evidence>
<reference evidence="11" key="1">
    <citation type="journal article" date="2019" name="Int. J. Syst. Evol. Microbiol.">
        <title>The Global Catalogue of Microorganisms (GCM) 10K type strain sequencing project: providing services to taxonomists for standard genome sequencing and annotation.</title>
        <authorList>
            <consortium name="The Broad Institute Genomics Platform"/>
            <consortium name="The Broad Institute Genome Sequencing Center for Infectious Disease"/>
            <person name="Wu L."/>
            <person name="Ma J."/>
        </authorList>
    </citation>
    <scope>NUCLEOTIDE SEQUENCE [LARGE SCALE GENOMIC DNA]</scope>
    <source>
        <strain evidence="11">CCUG 49339</strain>
    </source>
</reference>
<dbReference type="InterPro" id="IPR036388">
    <property type="entry name" value="WH-like_DNA-bd_sf"/>
</dbReference>
<dbReference type="Pfam" id="PF04542">
    <property type="entry name" value="Sigma70_r2"/>
    <property type="match status" value="1"/>
</dbReference>
<dbReference type="Pfam" id="PF08281">
    <property type="entry name" value="Sigma70_r4_2"/>
    <property type="match status" value="1"/>
</dbReference>
<evidence type="ECO:0000256" key="4">
    <source>
        <dbReference type="ARBA" id="ARBA00023082"/>
    </source>
</evidence>
<gene>
    <name evidence="10" type="ORF">ACFSCX_24330</name>
</gene>
<comment type="subunit">
    <text evidence="2">Interacts transiently with the RNA polymerase catalytic core formed by RpoA, RpoB, RpoC and RpoZ (2 alpha, 1 beta, 1 beta' and 1 omega subunit) to form the RNA polymerase holoenzyme that can initiate transcription.</text>
</comment>
<protein>
    <recommendedName>
        <fullName evidence="7">RNA polymerase sigma factor</fullName>
    </recommendedName>
</protein>
<dbReference type="InterPro" id="IPR039425">
    <property type="entry name" value="RNA_pol_sigma-70-like"/>
</dbReference>
<evidence type="ECO:0000256" key="3">
    <source>
        <dbReference type="ARBA" id="ARBA00023015"/>
    </source>
</evidence>
<dbReference type="Proteomes" id="UP001597214">
    <property type="component" value="Unassembled WGS sequence"/>
</dbReference>
<dbReference type="PANTHER" id="PTHR43133:SF8">
    <property type="entry name" value="RNA POLYMERASE SIGMA FACTOR HI_1459-RELATED"/>
    <property type="match status" value="1"/>
</dbReference>
<keyword evidence="11" id="KW-1185">Reference proteome</keyword>